<evidence type="ECO:0000256" key="2">
    <source>
        <dbReference type="ARBA" id="ARBA00022857"/>
    </source>
</evidence>
<dbReference type="InterPro" id="IPR036291">
    <property type="entry name" value="NAD(P)-bd_dom_sf"/>
</dbReference>
<comment type="caution">
    <text evidence="8">The sequence shown here is derived from an EMBL/GenBank/DDBJ whole genome shotgun (WGS) entry which is preliminary data.</text>
</comment>
<evidence type="ECO:0000256" key="3">
    <source>
        <dbReference type="ARBA" id="ARBA00023002"/>
    </source>
</evidence>
<keyword evidence="7" id="KW-0732">Signal</keyword>
<dbReference type="PRINTS" id="PR00081">
    <property type="entry name" value="GDHRDH"/>
</dbReference>
<dbReference type="PROSITE" id="PS00061">
    <property type="entry name" value="ADH_SHORT"/>
    <property type="match status" value="1"/>
</dbReference>
<evidence type="ECO:0000256" key="7">
    <source>
        <dbReference type="SAM" id="SignalP"/>
    </source>
</evidence>
<keyword evidence="6" id="KW-0812">Transmembrane</keyword>
<comment type="function">
    <text evidence="4">Putative oxidoreductase.</text>
</comment>
<evidence type="ECO:0000256" key="5">
    <source>
        <dbReference type="SAM" id="MobiDB-lite"/>
    </source>
</evidence>
<evidence type="ECO:0008006" key="10">
    <source>
        <dbReference type="Google" id="ProtNLM"/>
    </source>
</evidence>
<gene>
    <name evidence="8" type="ORF">VNI00_006852</name>
</gene>
<dbReference type="InterPro" id="IPR002347">
    <property type="entry name" value="SDR_fam"/>
</dbReference>
<organism evidence="8 9">
    <name type="scientific">Paramarasmius palmivorus</name>
    <dbReference type="NCBI Taxonomy" id="297713"/>
    <lineage>
        <taxon>Eukaryota</taxon>
        <taxon>Fungi</taxon>
        <taxon>Dikarya</taxon>
        <taxon>Basidiomycota</taxon>
        <taxon>Agaricomycotina</taxon>
        <taxon>Agaricomycetes</taxon>
        <taxon>Agaricomycetidae</taxon>
        <taxon>Agaricales</taxon>
        <taxon>Marasmiineae</taxon>
        <taxon>Marasmiaceae</taxon>
        <taxon>Paramarasmius</taxon>
    </lineage>
</organism>
<dbReference type="AlphaFoldDB" id="A0AAW0D9S5"/>
<accession>A0AAW0D9S5</accession>
<feature type="signal peptide" evidence="7">
    <location>
        <begin position="1"/>
        <end position="17"/>
    </location>
</feature>
<keyword evidence="6" id="KW-1133">Transmembrane helix</keyword>
<feature type="chain" id="PRO_5043642706" description="NAD(P)-binding protein" evidence="7">
    <location>
        <begin position="18"/>
        <end position="322"/>
    </location>
</feature>
<proteinExistence type="inferred from homology"/>
<feature type="region of interest" description="Disordered" evidence="5">
    <location>
        <begin position="243"/>
        <end position="265"/>
    </location>
</feature>
<evidence type="ECO:0000256" key="4">
    <source>
        <dbReference type="ARBA" id="ARBA00037096"/>
    </source>
</evidence>
<keyword evidence="3" id="KW-0560">Oxidoreductase</keyword>
<dbReference type="EMBL" id="JAYKXP010000021">
    <property type="protein sequence ID" value="KAK7047186.1"/>
    <property type="molecule type" value="Genomic_DNA"/>
</dbReference>
<keyword evidence="2" id="KW-0521">NADP</keyword>
<keyword evidence="9" id="KW-1185">Reference proteome</keyword>
<sequence length="322" mass="34981">MAMMAFALSLILLSGAALIIPPLLRTRKRIRNLPQSHTERILVLGASSGIGKEIALQYASSGRNRICLVGRKKDQLEEAAEECKGLGVESVVSFVGDISSVEDMLRLREVLESEFGGIDTIIVSAGVSATRPLLDIAPSDDENGVQRVVDVASKAMQVNYLGPVVVAVTFIPLLKRTSSSPSILLISSLGAVIPAPTRSIYGSSKSASLLLYQSLAIEHPDIDWSMVLPSSVKGDFRASAVDGVPDTQREGGESNGKVKAEEEVTGKKLHPTDVAKRCILAIQRRERIVFMPGLMWYAHILYWIAPGWIERRAARKYGFVSR</sequence>
<dbReference type="SUPFAM" id="SSF51735">
    <property type="entry name" value="NAD(P)-binding Rossmann-fold domains"/>
    <property type="match status" value="1"/>
</dbReference>
<dbReference type="Pfam" id="PF00106">
    <property type="entry name" value="adh_short"/>
    <property type="match status" value="1"/>
</dbReference>
<evidence type="ECO:0000256" key="6">
    <source>
        <dbReference type="SAM" id="Phobius"/>
    </source>
</evidence>
<feature type="transmembrane region" description="Helical" evidence="6">
    <location>
        <begin position="288"/>
        <end position="309"/>
    </location>
</feature>
<dbReference type="Proteomes" id="UP001383192">
    <property type="component" value="Unassembled WGS sequence"/>
</dbReference>
<dbReference type="Gene3D" id="3.40.50.720">
    <property type="entry name" value="NAD(P)-binding Rossmann-like Domain"/>
    <property type="match status" value="1"/>
</dbReference>
<protein>
    <recommendedName>
        <fullName evidence="10">NAD(P)-binding protein</fullName>
    </recommendedName>
</protein>
<comment type="similarity">
    <text evidence="1">Belongs to the short-chain dehydrogenases/reductases (SDR) family.</text>
</comment>
<evidence type="ECO:0000256" key="1">
    <source>
        <dbReference type="ARBA" id="ARBA00006484"/>
    </source>
</evidence>
<feature type="compositionally biased region" description="Basic and acidic residues" evidence="5">
    <location>
        <begin position="247"/>
        <end position="265"/>
    </location>
</feature>
<keyword evidence="6" id="KW-0472">Membrane</keyword>
<dbReference type="PANTHER" id="PTHR44196">
    <property type="entry name" value="DEHYDROGENASE/REDUCTASE SDR FAMILY MEMBER 7B"/>
    <property type="match status" value="1"/>
</dbReference>
<dbReference type="GO" id="GO:0016020">
    <property type="term" value="C:membrane"/>
    <property type="evidence" value="ECO:0007669"/>
    <property type="project" value="TreeGrafter"/>
</dbReference>
<dbReference type="InterPro" id="IPR020904">
    <property type="entry name" value="Sc_DH/Rdtase_CS"/>
</dbReference>
<reference evidence="8 9" key="1">
    <citation type="submission" date="2024-01" db="EMBL/GenBank/DDBJ databases">
        <title>A draft genome for a cacao thread blight-causing isolate of Paramarasmius palmivorus.</title>
        <authorList>
            <person name="Baruah I.K."/>
            <person name="Bukari Y."/>
            <person name="Amoako-Attah I."/>
            <person name="Meinhardt L.W."/>
            <person name="Bailey B.A."/>
            <person name="Cohen S.P."/>
        </authorList>
    </citation>
    <scope>NUCLEOTIDE SEQUENCE [LARGE SCALE GENOMIC DNA]</scope>
    <source>
        <strain evidence="8 9">GH-12</strain>
    </source>
</reference>
<evidence type="ECO:0000313" key="9">
    <source>
        <dbReference type="Proteomes" id="UP001383192"/>
    </source>
</evidence>
<dbReference type="GO" id="GO:0016491">
    <property type="term" value="F:oxidoreductase activity"/>
    <property type="evidence" value="ECO:0007669"/>
    <property type="project" value="UniProtKB-KW"/>
</dbReference>
<name>A0AAW0D9S5_9AGAR</name>
<dbReference type="PANTHER" id="PTHR44196:SF1">
    <property type="entry name" value="DEHYDROGENASE_REDUCTASE SDR FAMILY MEMBER 7B"/>
    <property type="match status" value="1"/>
</dbReference>
<evidence type="ECO:0000313" key="8">
    <source>
        <dbReference type="EMBL" id="KAK7047186.1"/>
    </source>
</evidence>